<evidence type="ECO:0000256" key="6">
    <source>
        <dbReference type="SAM" id="SignalP"/>
    </source>
</evidence>
<dbReference type="SUPFAM" id="SSF51905">
    <property type="entry name" value="FAD/NAD(P)-binding domain"/>
    <property type="match status" value="2"/>
</dbReference>
<keyword evidence="6" id="KW-0732">Signal</keyword>
<dbReference type="InterPro" id="IPR039650">
    <property type="entry name" value="HdrA-like"/>
</dbReference>
<reference evidence="7 8" key="1">
    <citation type="submission" date="2023-02" db="EMBL/GenBank/DDBJ databases">
        <title>Genome sequence of Lentisphaera profundi SAORIC-696.</title>
        <authorList>
            <person name="Kim e."/>
            <person name="Cho J.-C."/>
            <person name="Choi A."/>
            <person name="Kang I."/>
        </authorList>
    </citation>
    <scope>NUCLEOTIDE SEQUENCE [LARGE SCALE GENOMIC DNA]</scope>
    <source>
        <strain evidence="7 8">SAORIC-696</strain>
    </source>
</reference>
<keyword evidence="1" id="KW-0004">4Fe-4S</keyword>
<evidence type="ECO:0000256" key="4">
    <source>
        <dbReference type="ARBA" id="ARBA00023004"/>
    </source>
</evidence>
<keyword evidence="2" id="KW-0479">Metal-binding</keyword>
<gene>
    <name evidence="7" type="ORF">PQO03_04915</name>
</gene>
<evidence type="ECO:0000256" key="1">
    <source>
        <dbReference type="ARBA" id="ARBA00022485"/>
    </source>
</evidence>
<dbReference type="Pfam" id="PF12831">
    <property type="entry name" value="FAD_oxidored"/>
    <property type="match status" value="3"/>
</dbReference>
<feature type="signal peptide" evidence="6">
    <location>
        <begin position="1"/>
        <end position="22"/>
    </location>
</feature>
<dbReference type="PANTHER" id="PTHR43498:SF1">
    <property type="entry name" value="COB--COM HETERODISULFIDE REDUCTASE IRON-SULFUR SUBUNIT A"/>
    <property type="match status" value="1"/>
</dbReference>
<name>A0ABY7VTB1_9BACT</name>
<keyword evidence="3" id="KW-0560">Oxidoreductase</keyword>
<evidence type="ECO:0000256" key="2">
    <source>
        <dbReference type="ARBA" id="ARBA00022723"/>
    </source>
</evidence>
<proteinExistence type="predicted"/>
<dbReference type="EMBL" id="CP117811">
    <property type="protein sequence ID" value="WDE97292.1"/>
    <property type="molecule type" value="Genomic_DNA"/>
</dbReference>
<keyword evidence="8" id="KW-1185">Reference proteome</keyword>
<keyword evidence="4" id="KW-0408">Iron</keyword>
<dbReference type="Proteomes" id="UP001214250">
    <property type="component" value="Chromosome 1"/>
</dbReference>
<organism evidence="7 8">
    <name type="scientific">Lentisphaera profundi</name>
    <dbReference type="NCBI Taxonomy" id="1658616"/>
    <lineage>
        <taxon>Bacteria</taxon>
        <taxon>Pseudomonadati</taxon>
        <taxon>Lentisphaerota</taxon>
        <taxon>Lentisphaeria</taxon>
        <taxon>Lentisphaerales</taxon>
        <taxon>Lentisphaeraceae</taxon>
        <taxon>Lentisphaera</taxon>
    </lineage>
</organism>
<evidence type="ECO:0000256" key="3">
    <source>
        <dbReference type="ARBA" id="ARBA00023002"/>
    </source>
</evidence>
<protein>
    <submittedName>
        <fullName evidence="7">FAD-dependent oxidoreductase</fullName>
    </submittedName>
</protein>
<keyword evidence="5" id="KW-0411">Iron-sulfur</keyword>
<dbReference type="InterPro" id="IPR011989">
    <property type="entry name" value="ARM-like"/>
</dbReference>
<dbReference type="PANTHER" id="PTHR43498">
    <property type="entry name" value="FERREDOXIN:COB-COM HETERODISULFIDE REDUCTASE SUBUNIT A"/>
    <property type="match status" value="1"/>
</dbReference>
<dbReference type="Gene3D" id="3.50.50.60">
    <property type="entry name" value="FAD/NAD(P)-binding domain"/>
    <property type="match status" value="2"/>
</dbReference>
<accession>A0ABY7VTB1</accession>
<evidence type="ECO:0000256" key="5">
    <source>
        <dbReference type="ARBA" id="ARBA00023014"/>
    </source>
</evidence>
<evidence type="ECO:0000313" key="7">
    <source>
        <dbReference type="EMBL" id="WDE97292.1"/>
    </source>
</evidence>
<dbReference type="Gene3D" id="1.25.10.10">
    <property type="entry name" value="Leucine-rich Repeat Variant"/>
    <property type="match status" value="1"/>
</dbReference>
<dbReference type="InterPro" id="IPR036188">
    <property type="entry name" value="FAD/NAD-bd_sf"/>
</dbReference>
<evidence type="ECO:0000313" key="8">
    <source>
        <dbReference type="Proteomes" id="UP001214250"/>
    </source>
</evidence>
<dbReference type="RefSeq" id="WP_274151596.1">
    <property type="nucleotide sequence ID" value="NZ_CP117811.1"/>
</dbReference>
<feature type="chain" id="PRO_5046133620" evidence="6">
    <location>
        <begin position="23"/>
        <end position="1001"/>
    </location>
</feature>
<sequence>MKPSFFFTTILLSLLLSLDIHAQSNSMTVSESERQIPLSYDVDVIVVGGTLRGVAAAEAAAKAGAKVFLVTDRPYLGEDVCATQRLWIKSDQKPKTELGESIYGKARKTKNGYSIVTPMDVKRKLDEALLNKEVPYLYGSYLTEILHDPNGEVAGIVVANRSGRQAIRGKLIIDATDRAFAARMAGANFTTYPAGPQKFKRIIVGGEPNKEAKNLGFQYTVVQVANKPKTIRNSYAVYEYDLEISMKDGSFKSFIKADKLARDKSYQFGQATYSEKLFQIPPDNLKSIKSHKGSWQEAKQIPLAAMTPKGLKHLYVLGGCADISRDAAEQLLRPLNSLQLGQILGTKVADIAKKRDLAPADQLVVAGHGGKATIQAEVGDVLTGLRWKPSEGSVRSPARALPVIARYDTVVVGGGTGGAAAGIGAARAGARTLVIEHLHGLGGVGTLGRIAIYYNGNKAGFNAEVEREITALADEKFKPRSIHKNIPFDIETKMEWLRKEINKAGGEVWYLTLGVGSVVQDKRFTGVVVATPEGRGVILANTVIDSTGNSVIPHCAGLKTQMIDKEHISVQGTGLPPWHPGENMMNSDWTFGYDDDVLDIWRMHVVAKQKFKNDYDLGQLVDSRVRRRIYGDVYITPMDILNKRVFPDVITVAKSDFDNHGFSRHNMFMVYRPAREYMYGNIPYRALLPKGYDGILVTGLGISGDGDAMPVIRMQRDIENHSYAAGYASAMAARDQSTVRKIDIKELQRHLVDIGTIPEKFIGAKDSFPLSKSTIRDAVKSLGKDYSGIEKILTQVDSAIPMMQEAYKASNDHEVKLRYAHVLGLLHDATGVDNLLTAVSEAKWDKGWKFKGCGNFGPTTSPLDNLIIALGRTGDERALPILIEKAEQLDTNHALSHFRALSVAFEALKKPDAAKALAALLELPKTKGNAFLDINKVNKITPANNYDCTTREVSLRELIVARALYRCGDYQGMGKKTLEAYSKDFRGHYAIHARAILKEQN</sequence>